<evidence type="ECO:0008006" key="4">
    <source>
        <dbReference type="Google" id="ProtNLM"/>
    </source>
</evidence>
<keyword evidence="3" id="KW-1185">Reference proteome</keyword>
<keyword evidence="1" id="KW-1133">Transmembrane helix</keyword>
<dbReference type="InterPro" id="IPR031306">
    <property type="entry name" value="CcdC"/>
</dbReference>
<comment type="caution">
    <text evidence="2">The sequence shown here is derived from an EMBL/GenBank/DDBJ whole genome shotgun (WGS) entry which is preliminary data.</text>
</comment>
<keyword evidence="1" id="KW-0472">Membrane</keyword>
<dbReference type="PIRSF" id="PIRSF021441">
    <property type="entry name" value="DUF1453"/>
    <property type="match status" value="1"/>
</dbReference>
<dbReference type="InterPro" id="IPR058247">
    <property type="entry name" value="DUF1453"/>
</dbReference>
<reference evidence="2 3" key="1">
    <citation type="submission" date="2016-08" db="EMBL/GenBank/DDBJ databases">
        <title>Novel Firmicute Genomes.</title>
        <authorList>
            <person name="Poppleton D.I."/>
            <person name="Gribaldo S."/>
        </authorList>
    </citation>
    <scope>NUCLEOTIDE SEQUENCE [LARGE SCALE GENOMIC DNA]</scope>
    <source>
        <strain evidence="2 3">RAOx-1</strain>
    </source>
</reference>
<dbReference type="EMBL" id="MCHY01000008">
    <property type="protein sequence ID" value="RKD24697.1"/>
    <property type="molecule type" value="Genomic_DNA"/>
</dbReference>
<feature type="transmembrane region" description="Helical" evidence="1">
    <location>
        <begin position="21"/>
        <end position="39"/>
    </location>
</feature>
<keyword evidence="1" id="KW-0812">Transmembrane</keyword>
<dbReference type="Pfam" id="PF07301">
    <property type="entry name" value="DUF1453"/>
    <property type="match status" value="1"/>
</dbReference>
<dbReference type="Proteomes" id="UP000284219">
    <property type="component" value="Unassembled WGS sequence"/>
</dbReference>
<proteinExistence type="predicted"/>
<evidence type="ECO:0000256" key="1">
    <source>
        <dbReference type="SAM" id="Phobius"/>
    </source>
</evidence>
<feature type="transmembrane region" description="Helical" evidence="1">
    <location>
        <begin position="113"/>
        <end position="133"/>
    </location>
</feature>
<feature type="transmembrane region" description="Helical" evidence="1">
    <location>
        <begin position="82"/>
        <end position="101"/>
    </location>
</feature>
<gene>
    <name evidence="2" type="ORF">BEP19_07995</name>
</gene>
<evidence type="ECO:0000313" key="3">
    <source>
        <dbReference type="Proteomes" id="UP000284219"/>
    </source>
</evidence>
<name>A0A419SL05_9BACL</name>
<feature type="transmembrane region" description="Helical" evidence="1">
    <location>
        <begin position="45"/>
        <end position="70"/>
    </location>
</feature>
<protein>
    <recommendedName>
        <fullName evidence="4">Cytochrome c biogenesis protein CcdC</fullName>
    </recommendedName>
</protein>
<organism evidence="2 3">
    <name type="scientific">Ammoniphilus oxalaticus</name>
    <dbReference type="NCBI Taxonomy" id="66863"/>
    <lineage>
        <taxon>Bacteria</taxon>
        <taxon>Bacillati</taxon>
        <taxon>Bacillota</taxon>
        <taxon>Bacilli</taxon>
        <taxon>Bacillales</taxon>
        <taxon>Paenibacillaceae</taxon>
        <taxon>Aneurinibacillus group</taxon>
        <taxon>Ammoniphilus</taxon>
    </lineage>
</organism>
<dbReference type="PANTHER" id="PTHR39164">
    <property type="entry name" value="PROTEIN CCDC"/>
    <property type="match status" value="1"/>
</dbReference>
<evidence type="ECO:0000313" key="2">
    <source>
        <dbReference type="EMBL" id="RKD24697.1"/>
    </source>
</evidence>
<accession>A0A419SL05</accession>
<dbReference type="PANTHER" id="PTHR39164:SF1">
    <property type="entry name" value="PROTEIN CCDC"/>
    <property type="match status" value="1"/>
</dbReference>
<dbReference type="AlphaFoldDB" id="A0A419SL05"/>
<sequence>MAFIVLTIRLRRANRPTSMKQIILPPLFMSTGSMMFLYPPTRVDAIFALESLFMGMILSIPLILTSKFELRGDQIFMKRSKAFAFILIGLLLVRLAAKVYVGEHVSLFETGGLFYLLAVGMIFPWRIAMAFRYRQLQRSLTEKAA</sequence>